<sequence length="687" mass="72505">MSVKREDVEKIVQAIGGKDNIEVATHCVTRLRFSLVDESKVDKQALDDNELAKGYFSTQGQFQVIIGPGIVDKAYDELIAITGGQRATKDDVKSAAIKHKSPVQQFIKTLSDIFIPLLPALVTAGLLLGINNLLTGKDIFFEAKSLVEVYPQWADFAAIVNTIASTAFTFLPALVGWSAATRFGGSPLLGVVLGLILVNPGLMSAYDYAAALNEGTVPTWNLFGLHINAVGYQGQVLPMLVAAYVLVVIEKWLNRKVPDSLKLLVVAPVALLVTGFLAFVVIGPVTFTLGNWLTEGVVWLFDTVPWLGGLLYGGLYAPLVITGMHHTFLAVDLQLINSTGGTFLWPMLALSNIAQGAAALAMMFVIRSQKMKSLSATTSVTAFLGVTEPAVFGVNVRFKYPLFMGMIGSAIGGVLLTMNDVRAFAVGVGGLPGFLAINVGDWGVFFTGMAIALVLPFVGTFVYGKIVTRKQAAAGEPIDEEDLAERDVKKVENAQSPIPNTGNQVVSHTASAKTDAPLAAAAPASADAVNVLDLASPIQGKAVPLENVPDPAFAEKQMGEGIAIEPAEGRVVAPFDGTVAHVIDKSKHAVILEHATGVQVLIHVGIDTVGLKGNGFTAHVATGDVVKEGQLLLEFDQEIIKAGGYATISPIIIPAGQDIVESVEELTGDATEGQTPVIRVHLSSAGV</sequence>
<dbReference type="EMBL" id="JBBKAR010000039">
    <property type="protein sequence ID" value="MEJ8305306.1"/>
    <property type="molecule type" value="Genomic_DNA"/>
</dbReference>
<keyword evidence="2" id="KW-1185">Reference proteome</keyword>
<protein>
    <submittedName>
        <fullName evidence="1">PTS system trehalose-specific EIIBC component</fullName>
        <ecNumber evidence="1">2.7.1.201</ecNumber>
    </submittedName>
</protein>
<gene>
    <name evidence="1" type="primary">treP</name>
    <name evidence="1" type="ORF">WKI47_15470</name>
</gene>
<name>A0ACC6PEG7_9BACL</name>
<evidence type="ECO:0000313" key="2">
    <source>
        <dbReference type="Proteomes" id="UP001380953"/>
    </source>
</evidence>
<evidence type="ECO:0000313" key="1">
    <source>
        <dbReference type="EMBL" id="MEJ8305306.1"/>
    </source>
</evidence>
<dbReference type="EC" id="2.7.1.201" evidence="1"/>
<organism evidence="1 2">
    <name type="scientific">Saccharibacillus sacchari</name>
    <dbReference type="NCBI Taxonomy" id="456493"/>
    <lineage>
        <taxon>Bacteria</taxon>
        <taxon>Bacillati</taxon>
        <taxon>Bacillota</taxon>
        <taxon>Bacilli</taxon>
        <taxon>Bacillales</taxon>
        <taxon>Paenibacillaceae</taxon>
        <taxon>Saccharibacillus</taxon>
    </lineage>
</organism>
<proteinExistence type="predicted"/>
<dbReference type="Proteomes" id="UP001380953">
    <property type="component" value="Unassembled WGS sequence"/>
</dbReference>
<accession>A0ACC6PEG7</accession>
<reference evidence="1" key="1">
    <citation type="submission" date="2024-03" db="EMBL/GenBank/DDBJ databases">
        <title>Whole genome sequecning of epiphytes from Marcgravia umbellata leaves.</title>
        <authorList>
            <person name="Kumar G."/>
            <person name="Savka M.A."/>
        </authorList>
    </citation>
    <scope>NUCLEOTIDE SEQUENCE</scope>
    <source>
        <strain evidence="1">RIT_BL5</strain>
    </source>
</reference>
<keyword evidence="1" id="KW-0808">Transferase</keyword>
<comment type="caution">
    <text evidence="1">The sequence shown here is derived from an EMBL/GenBank/DDBJ whole genome shotgun (WGS) entry which is preliminary data.</text>
</comment>